<accession>A0ABZ2Y3K0</accession>
<keyword evidence="3" id="KW-0663">Pyridoxal phosphate</keyword>
<dbReference type="InterPro" id="IPR020578">
    <property type="entry name" value="Aminotrans_V_PyrdxlP_BS"/>
</dbReference>
<dbReference type="PANTHER" id="PTHR43586:SF8">
    <property type="entry name" value="CYSTEINE DESULFURASE 1, CHLOROPLASTIC"/>
    <property type="match status" value="1"/>
</dbReference>
<dbReference type="GO" id="GO:0008483">
    <property type="term" value="F:transaminase activity"/>
    <property type="evidence" value="ECO:0007669"/>
    <property type="project" value="UniProtKB-KW"/>
</dbReference>
<dbReference type="SUPFAM" id="SSF53383">
    <property type="entry name" value="PLP-dependent transferases"/>
    <property type="match status" value="1"/>
</dbReference>
<dbReference type="Pfam" id="PF00266">
    <property type="entry name" value="Aminotran_5"/>
    <property type="match status" value="1"/>
</dbReference>
<evidence type="ECO:0000256" key="5">
    <source>
        <dbReference type="RuleBase" id="RU004504"/>
    </source>
</evidence>
<evidence type="ECO:0000256" key="1">
    <source>
        <dbReference type="ARBA" id="ARBA00001933"/>
    </source>
</evidence>
<comment type="similarity">
    <text evidence="2">Belongs to the class-V pyridoxal-phosphate-dependent aminotransferase family. Csd subfamily.</text>
</comment>
<feature type="domain" description="Aminotransferase class V" evidence="6">
    <location>
        <begin position="28"/>
        <end position="418"/>
    </location>
</feature>
<dbReference type="InterPro" id="IPR000192">
    <property type="entry name" value="Aminotrans_V_dom"/>
</dbReference>
<dbReference type="PROSITE" id="PS00595">
    <property type="entry name" value="AA_TRANSFER_CLASS_5"/>
    <property type="match status" value="1"/>
</dbReference>
<evidence type="ECO:0000256" key="3">
    <source>
        <dbReference type="ARBA" id="ARBA00022898"/>
    </source>
</evidence>
<dbReference type="Gene3D" id="3.90.1150.10">
    <property type="entry name" value="Aspartate Aminotransferase, domain 1"/>
    <property type="match status" value="1"/>
</dbReference>
<sequence length="443" mass="49604">MNPYGFRKWVVGVEEKVPLINGKRVIGINFDNGATTPPLVSVMAAVNRFVPWYSSVHRGTGYKSRLSSQIYEDGRKVVCDFVGADPKRDVVIFTNNTTQAINKAAKKLGEKGGKEVVLSTAMEHHSNDLPWRDKFHVDYVGIDGDGRLDMEDLERKLKKYEGKVKLVTMTGASNVSGYINPIHKAARMAHQYGAKIFIDGAQLVPHTYVDMKSHRDPEHIDFLAFSAHKLYAPFGIGVLIGPKEVFLGEPSSDPGGGTVKFVTHDEVVWNDPPQNEEGGSPNVIGVIALIQAIKTLSEIGMHTIEAYERQLTAYTIYRLSQIPDIEIYGDIYNIKDRLGIISFNIRGVSHQVTALSLSYEGGIAVRNGCFCAHPYIQKLLKMSKEEVKAYVKDETRTRPGMVRISLGLYNTFHEIDRLAALLERIVRNKKYYIDKYEGLDQLL</sequence>
<protein>
    <submittedName>
        <fullName evidence="7">Aminotransferase class V-fold PLP-dependent enzyme</fullName>
    </submittedName>
</protein>
<comment type="catalytic activity">
    <reaction evidence="4">
        <text>(sulfur carrier)-H + L-cysteine = (sulfur carrier)-SH + L-alanine</text>
        <dbReference type="Rhea" id="RHEA:43892"/>
        <dbReference type="Rhea" id="RHEA-COMP:14737"/>
        <dbReference type="Rhea" id="RHEA-COMP:14739"/>
        <dbReference type="ChEBI" id="CHEBI:29917"/>
        <dbReference type="ChEBI" id="CHEBI:35235"/>
        <dbReference type="ChEBI" id="CHEBI:57972"/>
        <dbReference type="ChEBI" id="CHEBI:64428"/>
        <dbReference type="EC" id="2.8.1.7"/>
    </reaction>
</comment>
<gene>
    <name evidence="7" type="ORF">QBE51_10310</name>
</gene>
<dbReference type="InterPro" id="IPR015424">
    <property type="entry name" value="PyrdxlP-dep_Trfase"/>
</dbReference>
<dbReference type="EMBL" id="CP121687">
    <property type="protein sequence ID" value="WZL69189.1"/>
    <property type="molecule type" value="Genomic_DNA"/>
</dbReference>
<evidence type="ECO:0000256" key="4">
    <source>
        <dbReference type="ARBA" id="ARBA00050776"/>
    </source>
</evidence>
<organism evidence="7 8">
    <name type="scientific">Defluviitalea saccharophila</name>
    <dbReference type="NCBI Taxonomy" id="879970"/>
    <lineage>
        <taxon>Bacteria</taxon>
        <taxon>Bacillati</taxon>
        <taxon>Bacillota</taxon>
        <taxon>Clostridia</taxon>
        <taxon>Lachnospirales</taxon>
        <taxon>Defluviitaleaceae</taxon>
        <taxon>Defluviitalea</taxon>
    </lineage>
</organism>
<keyword evidence="7" id="KW-0032">Aminotransferase</keyword>
<dbReference type="RefSeq" id="WP_341876197.1">
    <property type="nucleotide sequence ID" value="NZ_CP121687.1"/>
</dbReference>
<keyword evidence="7" id="KW-0808">Transferase</keyword>
<evidence type="ECO:0000259" key="6">
    <source>
        <dbReference type="Pfam" id="PF00266"/>
    </source>
</evidence>
<dbReference type="PANTHER" id="PTHR43586">
    <property type="entry name" value="CYSTEINE DESULFURASE"/>
    <property type="match status" value="1"/>
</dbReference>
<keyword evidence="8" id="KW-1185">Reference proteome</keyword>
<name>A0ABZ2Y3K0_9FIRM</name>
<dbReference type="Gene3D" id="3.40.640.10">
    <property type="entry name" value="Type I PLP-dependent aspartate aminotransferase-like (Major domain)"/>
    <property type="match status" value="1"/>
</dbReference>
<dbReference type="Proteomes" id="UP001486565">
    <property type="component" value="Chromosome"/>
</dbReference>
<proteinExistence type="inferred from homology"/>
<comment type="cofactor">
    <cofactor evidence="1 5">
        <name>pyridoxal 5'-phosphate</name>
        <dbReference type="ChEBI" id="CHEBI:597326"/>
    </cofactor>
</comment>
<evidence type="ECO:0000256" key="2">
    <source>
        <dbReference type="ARBA" id="ARBA00010447"/>
    </source>
</evidence>
<reference evidence="7 8" key="1">
    <citation type="submission" date="2023-03" db="EMBL/GenBank/DDBJ databases">
        <title>Novel Species.</title>
        <authorList>
            <person name="Ma S."/>
        </authorList>
    </citation>
    <scope>NUCLEOTIDE SEQUENCE [LARGE SCALE GENOMIC DNA]</scope>
    <source>
        <strain evidence="7 8">LIND6LT2</strain>
    </source>
</reference>
<evidence type="ECO:0000313" key="8">
    <source>
        <dbReference type="Proteomes" id="UP001486565"/>
    </source>
</evidence>
<dbReference type="InterPro" id="IPR015421">
    <property type="entry name" value="PyrdxlP-dep_Trfase_major"/>
</dbReference>
<evidence type="ECO:0000313" key="7">
    <source>
        <dbReference type="EMBL" id="WZL69189.1"/>
    </source>
</evidence>
<dbReference type="InterPro" id="IPR015422">
    <property type="entry name" value="PyrdxlP-dep_Trfase_small"/>
</dbReference>